<organism evidence="1 2">
    <name type="scientific">Filobasidium floriforme</name>
    <dbReference type="NCBI Taxonomy" id="5210"/>
    <lineage>
        <taxon>Eukaryota</taxon>
        <taxon>Fungi</taxon>
        <taxon>Dikarya</taxon>
        <taxon>Basidiomycota</taxon>
        <taxon>Agaricomycotina</taxon>
        <taxon>Tremellomycetes</taxon>
        <taxon>Filobasidiales</taxon>
        <taxon>Filobasidiaceae</taxon>
        <taxon>Filobasidium</taxon>
    </lineage>
</organism>
<dbReference type="EMBL" id="JABELV010000262">
    <property type="protein sequence ID" value="KAG7527574.1"/>
    <property type="molecule type" value="Genomic_DNA"/>
</dbReference>
<sequence length="300" mass="31770">MSSAAATTLSPALKALINAPHARGAAIPTSPHLSSLFKRIEDDARSKDIGIRTWLCLSTASLVTMNSPAAVCDLYSYATRSMAKAEDKAMAAAVMRETGLKCISFSGQTINALGALRAHLEDDVKTHLSTEPTRQPTPENIESISARARDLWDSIYDPHSSKLLSKLSCSHPDLPVHILNSHYGALLSDPPFQANDNDNDNNLPGLAKLGHAKIGRTLTSVVAIACLRAQQGVGPQVTSHVFGLKKSVLEGGGLGDELPIQGQAFLASDEGAQWVLRTVDEVVASLRPDGSSSFAATAKL</sequence>
<dbReference type="AlphaFoldDB" id="A0A8K0NMI2"/>
<name>A0A8K0NMI2_9TREE</name>
<dbReference type="Proteomes" id="UP000812966">
    <property type="component" value="Unassembled WGS sequence"/>
</dbReference>
<evidence type="ECO:0000313" key="1">
    <source>
        <dbReference type="EMBL" id="KAG7527574.1"/>
    </source>
</evidence>
<keyword evidence="2" id="KW-1185">Reference proteome</keyword>
<comment type="caution">
    <text evidence="1">The sequence shown here is derived from an EMBL/GenBank/DDBJ whole genome shotgun (WGS) entry which is preliminary data.</text>
</comment>
<dbReference type="InterPro" id="IPR052999">
    <property type="entry name" value="PTS1_Protein"/>
</dbReference>
<proteinExistence type="predicted"/>
<dbReference type="PANTHER" id="PTHR28180">
    <property type="entry name" value="CONSERVED MITOCHONDRIAL PROTEIN-RELATED"/>
    <property type="match status" value="1"/>
</dbReference>
<protein>
    <recommendedName>
        <fullName evidence="3">Dol-P-Man:Man(5)GlcNAc(2)-PP-Dol alpha-1,3-mannosyltransferase</fullName>
    </recommendedName>
</protein>
<reference evidence="1" key="1">
    <citation type="submission" date="2020-04" db="EMBL/GenBank/DDBJ databases">
        <title>Analysis of mating type loci in Filobasidium floriforme.</title>
        <authorList>
            <person name="Nowrousian M."/>
        </authorList>
    </citation>
    <scope>NUCLEOTIDE SEQUENCE</scope>
    <source>
        <strain evidence="1">CBS 6242</strain>
    </source>
</reference>
<evidence type="ECO:0000313" key="2">
    <source>
        <dbReference type="Proteomes" id="UP000812966"/>
    </source>
</evidence>
<gene>
    <name evidence="1" type="ORF">FFLO_06795</name>
</gene>
<dbReference type="PANTHER" id="PTHR28180:SF2">
    <property type="entry name" value="PEROXISOMAL PROTEIN 2"/>
    <property type="match status" value="1"/>
</dbReference>
<accession>A0A8K0NMI2</accession>
<evidence type="ECO:0008006" key="3">
    <source>
        <dbReference type="Google" id="ProtNLM"/>
    </source>
</evidence>